<evidence type="ECO:0000256" key="2">
    <source>
        <dbReference type="ARBA" id="ARBA00023098"/>
    </source>
</evidence>
<dbReference type="SUPFAM" id="SSF52151">
    <property type="entry name" value="FabD/lysophospholipase-like"/>
    <property type="match status" value="1"/>
</dbReference>
<evidence type="ECO:0000256" key="3">
    <source>
        <dbReference type="PROSITE-ProRule" id="PRU01161"/>
    </source>
</evidence>
<gene>
    <name evidence="4" type="ORF">GMA64_01005</name>
</gene>
<proteinExistence type="inferred from homology"/>
<reference evidence="4" key="1">
    <citation type="journal article" date="2019" name="Nat. Med.">
        <title>A library of human gut bacterial isolates paired with longitudinal multiomics data enables mechanistic microbiome research.</title>
        <authorList>
            <person name="Poyet M."/>
            <person name="Groussin M."/>
            <person name="Gibbons S.M."/>
            <person name="Avila-Pacheco J."/>
            <person name="Jiang X."/>
            <person name="Kearney S.M."/>
            <person name="Perrotta A.R."/>
            <person name="Berdy B."/>
            <person name="Zhao S."/>
            <person name="Lieberman T.D."/>
            <person name="Swanson P.K."/>
            <person name="Smith M."/>
            <person name="Roesemann S."/>
            <person name="Alexander J.E."/>
            <person name="Rich S.A."/>
            <person name="Livny J."/>
            <person name="Vlamakis H."/>
            <person name="Clish C."/>
            <person name="Bullock K."/>
            <person name="Deik A."/>
            <person name="Scott J."/>
            <person name="Pierce K.A."/>
            <person name="Xavier R.J."/>
            <person name="Alm E.J."/>
        </authorList>
    </citation>
    <scope>NUCLEOTIDE SEQUENCE</scope>
    <source>
        <strain evidence="4">BIOML-A179</strain>
    </source>
</reference>
<dbReference type="Pfam" id="PF01734">
    <property type="entry name" value="Patatin"/>
    <property type="match status" value="1"/>
</dbReference>
<sequence length="352" mass="39784">MPNMIRVLSIDGGGIRGIIPAKLLIRLEELLKFYSGNQEAHISDYFDLIAGTSTGAILTSLYLCPERPGSTKSKYSAQQILDLYVNEGIYIFEKTIWSRISSGFGLIGPKYLPHYLEHLLEEYLGETRMEDLVKPCLIPAYNIVSGEAMFFNQMNAYRDESFNFLVREVVRGSTAAPTYFPVAKISDVLQGELALIDGGMFANNPALCAFIEACKFPFNPSEEDILIFSLGTGSKEISYEYEKARNWGDIQWAIPALSIYGSAGSQTVHHQLSRLYASNGIKDQYIRIDPELEANHVSHQMDNISKENIEALLRLGDQMIDCYNNRLKILARKLVVEEMGRRESCYRMHFEV</sequence>
<feature type="active site" description="Nucleophile" evidence="3">
    <location>
        <position position="53"/>
    </location>
</feature>
<dbReference type="EMBL" id="WMQV01000001">
    <property type="protein sequence ID" value="MTL93104.1"/>
    <property type="molecule type" value="Genomic_DNA"/>
</dbReference>
<evidence type="ECO:0000256" key="1">
    <source>
        <dbReference type="ARBA" id="ARBA00010240"/>
    </source>
</evidence>
<dbReference type="RefSeq" id="WP_129821265.1">
    <property type="nucleotide sequence ID" value="NZ_RCYV01000003.1"/>
</dbReference>
<name>A0A6G2CJL1_9FIRM</name>
<keyword evidence="2 3" id="KW-0443">Lipid metabolism</keyword>
<dbReference type="PROSITE" id="PS51635">
    <property type="entry name" value="PNPLA"/>
    <property type="match status" value="1"/>
</dbReference>
<accession>A0A6G2CJL1</accession>
<dbReference type="Gene3D" id="3.40.1090.10">
    <property type="entry name" value="Cytosolic phospholipase A2 catalytic domain"/>
    <property type="match status" value="1"/>
</dbReference>
<dbReference type="AlphaFoldDB" id="A0A6G2CJL1"/>
<comment type="caution">
    <text evidence="4">The sequence shown here is derived from an EMBL/GenBank/DDBJ whole genome shotgun (WGS) entry which is preliminary data.</text>
</comment>
<feature type="short sequence motif" description="GXGXXG" evidence="3">
    <location>
        <begin position="12"/>
        <end position="17"/>
    </location>
</feature>
<protein>
    <submittedName>
        <fullName evidence="4">Phospholipase</fullName>
    </submittedName>
</protein>
<dbReference type="GO" id="GO:0004620">
    <property type="term" value="F:phospholipase activity"/>
    <property type="evidence" value="ECO:0007669"/>
    <property type="project" value="TreeGrafter"/>
</dbReference>
<feature type="short sequence motif" description="GXSXG" evidence="3">
    <location>
        <begin position="51"/>
        <end position="55"/>
    </location>
</feature>
<dbReference type="PANTHER" id="PTHR32176">
    <property type="entry name" value="XYLOSE ISOMERASE"/>
    <property type="match status" value="1"/>
</dbReference>
<dbReference type="InterPro" id="IPR002641">
    <property type="entry name" value="PNPLA_dom"/>
</dbReference>
<dbReference type="GO" id="GO:0047372">
    <property type="term" value="F:monoacylglycerol lipase activity"/>
    <property type="evidence" value="ECO:0007669"/>
    <property type="project" value="TreeGrafter"/>
</dbReference>
<feature type="active site" description="Proton acceptor" evidence="3">
    <location>
        <position position="197"/>
    </location>
</feature>
<dbReference type="InterPro" id="IPR016035">
    <property type="entry name" value="Acyl_Trfase/lysoPLipase"/>
</dbReference>
<dbReference type="GO" id="GO:0016042">
    <property type="term" value="P:lipid catabolic process"/>
    <property type="evidence" value="ECO:0007669"/>
    <property type="project" value="UniProtKB-UniRule"/>
</dbReference>
<evidence type="ECO:0000313" key="4">
    <source>
        <dbReference type="EMBL" id="MTL93104.1"/>
    </source>
</evidence>
<organism evidence="4">
    <name type="scientific">Turicibacter sanguinis</name>
    <dbReference type="NCBI Taxonomy" id="154288"/>
    <lineage>
        <taxon>Bacteria</taxon>
        <taxon>Bacillati</taxon>
        <taxon>Bacillota</taxon>
        <taxon>Erysipelotrichia</taxon>
        <taxon>Erysipelotrichales</taxon>
        <taxon>Turicibacteraceae</taxon>
        <taxon>Turicibacter</taxon>
    </lineage>
</organism>
<dbReference type="PANTHER" id="PTHR32176:SF92">
    <property type="entry name" value="XYLOSE ISOMERASE"/>
    <property type="match status" value="1"/>
</dbReference>
<comment type="similarity">
    <text evidence="1">Belongs to the patatin family.</text>
</comment>
<keyword evidence="3" id="KW-0378">Hydrolase</keyword>
<feature type="short sequence motif" description="DGA/G" evidence="3">
    <location>
        <begin position="197"/>
        <end position="199"/>
    </location>
</feature>
<keyword evidence="3" id="KW-0442">Lipid degradation</keyword>